<dbReference type="Gene3D" id="2.30.31.20">
    <property type="entry name" value="Sporulation-specific cell division protein SsgB"/>
    <property type="match status" value="1"/>
</dbReference>
<accession>A0ABN1XNZ7</accession>
<feature type="region of interest" description="Disordered" evidence="7">
    <location>
        <begin position="146"/>
        <end position="167"/>
    </location>
</feature>
<keyword evidence="5" id="KW-0717">Septation</keyword>
<evidence type="ECO:0000256" key="2">
    <source>
        <dbReference type="ARBA" id="ARBA00009323"/>
    </source>
</evidence>
<feature type="region of interest" description="Disordered" evidence="7">
    <location>
        <begin position="1"/>
        <end position="28"/>
    </location>
</feature>
<evidence type="ECO:0000256" key="4">
    <source>
        <dbReference type="ARBA" id="ARBA00022969"/>
    </source>
</evidence>
<name>A0ABN1XNZ7_9ACTN</name>
<comment type="subcellular location">
    <subcellularLocation>
        <location evidence="1">Cell septum</location>
    </subcellularLocation>
</comment>
<proteinExistence type="inferred from homology"/>
<dbReference type="Pfam" id="PF04686">
    <property type="entry name" value="SsgA"/>
    <property type="match status" value="1"/>
</dbReference>
<evidence type="ECO:0000256" key="7">
    <source>
        <dbReference type="SAM" id="MobiDB-lite"/>
    </source>
</evidence>
<evidence type="ECO:0000256" key="1">
    <source>
        <dbReference type="ARBA" id="ARBA00004431"/>
    </source>
</evidence>
<keyword evidence="4" id="KW-0749">Sporulation</keyword>
<reference evidence="8 9" key="1">
    <citation type="journal article" date="2019" name="Int. J. Syst. Evol. Microbiol.">
        <title>The Global Catalogue of Microorganisms (GCM) 10K type strain sequencing project: providing services to taxonomists for standard genome sequencing and annotation.</title>
        <authorList>
            <consortium name="The Broad Institute Genomics Platform"/>
            <consortium name="The Broad Institute Genome Sequencing Center for Infectious Disease"/>
            <person name="Wu L."/>
            <person name="Ma J."/>
        </authorList>
    </citation>
    <scope>NUCLEOTIDE SEQUENCE [LARGE SCALE GENOMIC DNA]</scope>
    <source>
        <strain evidence="8 9">JCM 12393</strain>
    </source>
</reference>
<dbReference type="EMBL" id="BAAAKJ010000039">
    <property type="protein sequence ID" value="GAA1385756.1"/>
    <property type="molecule type" value="Genomic_DNA"/>
</dbReference>
<evidence type="ECO:0000256" key="5">
    <source>
        <dbReference type="ARBA" id="ARBA00023210"/>
    </source>
</evidence>
<evidence type="ECO:0000313" key="9">
    <source>
        <dbReference type="Proteomes" id="UP001499863"/>
    </source>
</evidence>
<comment type="similarity">
    <text evidence="2">Belongs to the SsgA family.</text>
</comment>
<dbReference type="InterPro" id="IPR038658">
    <property type="entry name" value="SsgB_sf"/>
</dbReference>
<keyword evidence="3" id="KW-0132">Cell division</keyword>
<keyword evidence="9" id="KW-1185">Reference proteome</keyword>
<gene>
    <name evidence="8" type="ORF">GCM10009639_08710</name>
</gene>
<comment type="caution">
    <text evidence="8">The sequence shown here is derived from an EMBL/GenBank/DDBJ whole genome shotgun (WGS) entry which is preliminary data.</text>
</comment>
<evidence type="ECO:0000256" key="6">
    <source>
        <dbReference type="ARBA" id="ARBA00023306"/>
    </source>
</evidence>
<keyword evidence="6" id="KW-0131">Cell cycle</keyword>
<feature type="compositionally biased region" description="Pro residues" evidence="7">
    <location>
        <begin position="1"/>
        <end position="10"/>
    </location>
</feature>
<organism evidence="8 9">
    <name type="scientific">Kitasatospora putterlickiae</name>
    <dbReference type="NCBI Taxonomy" id="221725"/>
    <lineage>
        <taxon>Bacteria</taxon>
        <taxon>Bacillati</taxon>
        <taxon>Actinomycetota</taxon>
        <taxon>Actinomycetes</taxon>
        <taxon>Kitasatosporales</taxon>
        <taxon>Streptomycetaceae</taxon>
        <taxon>Kitasatospora</taxon>
    </lineage>
</organism>
<dbReference type="InterPro" id="IPR006776">
    <property type="entry name" value="SsgB"/>
</dbReference>
<dbReference type="Proteomes" id="UP001499863">
    <property type="component" value="Unassembled WGS sequence"/>
</dbReference>
<evidence type="ECO:0000256" key="3">
    <source>
        <dbReference type="ARBA" id="ARBA00022618"/>
    </source>
</evidence>
<protein>
    <submittedName>
        <fullName evidence="8">SsgA family sporulation/cell division regulator</fullName>
    </submittedName>
</protein>
<evidence type="ECO:0000313" key="8">
    <source>
        <dbReference type="EMBL" id="GAA1385756.1"/>
    </source>
</evidence>
<sequence length="167" mass="18028">MPPDPLPAPFSAPLAATPTGGDEAGSTAAPAAVEEVLTLRISLGEEVVGEVRTRFRFDAERPYEVLLTFHLGRPDEADWVFSRELLRDGLRSLSGQGDVKLWPAYCPCHGSTLHLALESPHGSALLEASKPKVQDWLDRTYALVSEESERSHGPSDAQLSELLGGGR</sequence>